<comment type="caution">
    <text evidence="2">The sequence shown here is derived from an EMBL/GenBank/DDBJ whole genome shotgun (WGS) entry which is preliminary data.</text>
</comment>
<name>A0A6L2KUG3_TANCI</name>
<gene>
    <name evidence="2" type="ORF">Tci_023633</name>
</gene>
<reference evidence="2" key="1">
    <citation type="journal article" date="2019" name="Sci. Rep.">
        <title>Draft genome of Tanacetum cinerariifolium, the natural source of mosquito coil.</title>
        <authorList>
            <person name="Yamashiro T."/>
            <person name="Shiraishi A."/>
            <person name="Satake H."/>
            <person name="Nakayama K."/>
        </authorList>
    </citation>
    <scope>NUCLEOTIDE SEQUENCE</scope>
</reference>
<evidence type="ECO:0000313" key="2">
    <source>
        <dbReference type="EMBL" id="GEU51655.1"/>
    </source>
</evidence>
<protein>
    <submittedName>
        <fullName evidence="2">Uncharacterized protein</fullName>
    </submittedName>
</protein>
<accession>A0A6L2KUG3</accession>
<feature type="region of interest" description="Disordered" evidence="1">
    <location>
        <begin position="194"/>
        <end position="216"/>
    </location>
</feature>
<organism evidence="2">
    <name type="scientific">Tanacetum cinerariifolium</name>
    <name type="common">Dalmatian daisy</name>
    <name type="synonym">Chrysanthemum cinerariifolium</name>
    <dbReference type="NCBI Taxonomy" id="118510"/>
    <lineage>
        <taxon>Eukaryota</taxon>
        <taxon>Viridiplantae</taxon>
        <taxon>Streptophyta</taxon>
        <taxon>Embryophyta</taxon>
        <taxon>Tracheophyta</taxon>
        <taxon>Spermatophyta</taxon>
        <taxon>Magnoliopsida</taxon>
        <taxon>eudicotyledons</taxon>
        <taxon>Gunneridae</taxon>
        <taxon>Pentapetalae</taxon>
        <taxon>asterids</taxon>
        <taxon>campanulids</taxon>
        <taxon>Asterales</taxon>
        <taxon>Asteraceae</taxon>
        <taxon>Asteroideae</taxon>
        <taxon>Anthemideae</taxon>
        <taxon>Anthemidinae</taxon>
        <taxon>Tanacetum</taxon>
    </lineage>
</organism>
<sequence length="216" mass="25048">MEVVETEMNHYPRDLEAVAGRKRLGKGLIIVAIKPVPVSEAENPSITIRTRFNIDQLIRHIHQLDIMYRPFYSEQRIDLYSLNNVSVLPNNKAYSVKSVLHMEAEEGDDPDDITKVFKIEGNLFDYETPFSDIDGFYNGGELPGMVQVKSMTYFQDQKWYDELVDGKLKEETLTHKAKVEDHGEMQLPRNYRADNIGHTQDNQKEHHQPAMLEDLR</sequence>
<dbReference type="EMBL" id="BKCJ010002899">
    <property type="protein sequence ID" value="GEU51655.1"/>
    <property type="molecule type" value="Genomic_DNA"/>
</dbReference>
<dbReference type="AlphaFoldDB" id="A0A6L2KUG3"/>
<evidence type="ECO:0000256" key="1">
    <source>
        <dbReference type="SAM" id="MobiDB-lite"/>
    </source>
</evidence>
<proteinExistence type="predicted"/>
<feature type="compositionally biased region" description="Basic and acidic residues" evidence="1">
    <location>
        <begin position="201"/>
        <end position="216"/>
    </location>
</feature>